<dbReference type="Proteomes" id="UP001058003">
    <property type="component" value="Chromosome"/>
</dbReference>
<reference evidence="3" key="1">
    <citation type="submission" date="2021-04" db="EMBL/GenBank/DDBJ databases">
        <title>Dactylosporangium aurantiacum NRRL B-8018 full assembly.</title>
        <authorList>
            <person name="Hartkoorn R.C."/>
            <person name="Beaudoing E."/>
            <person name="Hot D."/>
        </authorList>
    </citation>
    <scope>NUCLEOTIDE SEQUENCE</scope>
    <source>
        <strain evidence="3">NRRL B-8018</strain>
    </source>
</reference>
<keyword evidence="4" id="KW-1185">Reference proteome</keyword>
<dbReference type="RefSeq" id="WP_162189896.1">
    <property type="nucleotide sequence ID" value="NZ_CP073767.1"/>
</dbReference>
<dbReference type="KEGG" id="daur:Daura_21135"/>
<organism evidence="3 4">
    <name type="scientific">Dactylosporangium aurantiacum</name>
    <dbReference type="NCBI Taxonomy" id="35754"/>
    <lineage>
        <taxon>Bacteria</taxon>
        <taxon>Bacillati</taxon>
        <taxon>Actinomycetota</taxon>
        <taxon>Actinomycetes</taxon>
        <taxon>Micromonosporales</taxon>
        <taxon>Micromonosporaceae</taxon>
        <taxon>Dactylosporangium</taxon>
    </lineage>
</organism>
<dbReference type="InterPro" id="IPR029058">
    <property type="entry name" value="AB_hydrolase_fold"/>
</dbReference>
<comment type="similarity">
    <text evidence="1">Belongs to the thioesterase family.</text>
</comment>
<dbReference type="PANTHER" id="PTHR11487">
    <property type="entry name" value="THIOESTERASE"/>
    <property type="match status" value="1"/>
</dbReference>
<feature type="domain" description="Thioesterase" evidence="2">
    <location>
        <begin position="16"/>
        <end position="234"/>
    </location>
</feature>
<dbReference type="PANTHER" id="PTHR11487:SF0">
    <property type="entry name" value="S-ACYL FATTY ACID SYNTHASE THIOESTERASE, MEDIUM CHAIN"/>
    <property type="match status" value="1"/>
</dbReference>
<dbReference type="InterPro" id="IPR001031">
    <property type="entry name" value="Thioesterase"/>
</dbReference>
<gene>
    <name evidence="3" type="ORF">Daura_21135</name>
</gene>
<dbReference type="GO" id="GO:0008610">
    <property type="term" value="P:lipid biosynthetic process"/>
    <property type="evidence" value="ECO:0007669"/>
    <property type="project" value="TreeGrafter"/>
</dbReference>
<dbReference type="SUPFAM" id="SSF53474">
    <property type="entry name" value="alpha/beta-Hydrolases"/>
    <property type="match status" value="1"/>
</dbReference>
<dbReference type="EMBL" id="CP073767">
    <property type="protein sequence ID" value="UWZ58459.1"/>
    <property type="molecule type" value="Genomic_DNA"/>
</dbReference>
<evidence type="ECO:0000259" key="2">
    <source>
        <dbReference type="Pfam" id="PF00975"/>
    </source>
</evidence>
<dbReference type="AlphaFoldDB" id="A0A9Q9ISA4"/>
<dbReference type="Pfam" id="PF00975">
    <property type="entry name" value="Thioesterase"/>
    <property type="match status" value="1"/>
</dbReference>
<sequence length="250" mass="26489">MTAFIRPRPLVVPAVRLIGFHHAGGSAASYFPMSRHLPADWDIALLELPGRGKRAADVPLRGMAAVIGRALADLEPLRDAPVALFGHSMGAIVAWEVARAWSAAGSPPLWVGLSGRLPPGWPNARRGLHRLGDAALLAVLDDLGGVPEWLADNPAFRDRFLRLVRADLAAVESYHPTGFQAPLDCPLTVYGGAGDRWAAPAAMAAWSARTTGPFAHHVFPGGHFYFAGDALPGFAARLACDVTKVMAMAA</sequence>
<evidence type="ECO:0000256" key="1">
    <source>
        <dbReference type="ARBA" id="ARBA00007169"/>
    </source>
</evidence>
<dbReference type="InterPro" id="IPR012223">
    <property type="entry name" value="TEII"/>
</dbReference>
<evidence type="ECO:0000313" key="3">
    <source>
        <dbReference type="EMBL" id="UWZ58459.1"/>
    </source>
</evidence>
<proteinExistence type="inferred from homology"/>
<evidence type="ECO:0000313" key="4">
    <source>
        <dbReference type="Proteomes" id="UP001058003"/>
    </source>
</evidence>
<name>A0A9Q9ISA4_9ACTN</name>
<dbReference type="Gene3D" id="3.40.50.1820">
    <property type="entry name" value="alpha/beta hydrolase"/>
    <property type="match status" value="1"/>
</dbReference>
<accession>A0A9Q9ISA4</accession>
<protein>
    <submittedName>
        <fullName evidence="3">Thioesterase</fullName>
    </submittedName>
</protein>